<name>A0A7X0JJG9_9HYPH</name>
<feature type="transmembrane region" description="Helical" evidence="7">
    <location>
        <begin position="24"/>
        <end position="50"/>
    </location>
</feature>
<dbReference type="PANTHER" id="PTHR30250">
    <property type="entry name" value="PST FAMILY PREDICTED COLANIC ACID TRANSPORTER"/>
    <property type="match status" value="1"/>
</dbReference>
<evidence type="ECO:0000256" key="1">
    <source>
        <dbReference type="ARBA" id="ARBA00004651"/>
    </source>
</evidence>
<organism evidence="8 9">
    <name type="scientific">Rhizobium soli</name>
    <dbReference type="NCBI Taxonomy" id="424798"/>
    <lineage>
        <taxon>Bacteria</taxon>
        <taxon>Pseudomonadati</taxon>
        <taxon>Pseudomonadota</taxon>
        <taxon>Alphaproteobacteria</taxon>
        <taxon>Hyphomicrobiales</taxon>
        <taxon>Rhizobiaceae</taxon>
        <taxon>Rhizobium/Agrobacterium group</taxon>
        <taxon>Rhizobium</taxon>
    </lineage>
</organism>
<comment type="similarity">
    <text evidence="2">Belongs to the polysaccharide synthase family.</text>
</comment>
<comment type="caution">
    <text evidence="8">The sequence shown here is derived from an EMBL/GenBank/DDBJ whole genome shotgun (WGS) entry which is preliminary data.</text>
</comment>
<evidence type="ECO:0000313" key="8">
    <source>
        <dbReference type="EMBL" id="MBB6507791.1"/>
    </source>
</evidence>
<feature type="transmembrane region" description="Helical" evidence="7">
    <location>
        <begin position="154"/>
        <end position="173"/>
    </location>
</feature>
<dbReference type="AlphaFoldDB" id="A0A7X0JJG9"/>
<comment type="subcellular location">
    <subcellularLocation>
        <location evidence="1">Cell membrane</location>
        <topology evidence="1">Multi-pass membrane protein</topology>
    </subcellularLocation>
</comment>
<evidence type="ECO:0000256" key="5">
    <source>
        <dbReference type="ARBA" id="ARBA00022989"/>
    </source>
</evidence>
<evidence type="ECO:0000256" key="2">
    <source>
        <dbReference type="ARBA" id="ARBA00007430"/>
    </source>
</evidence>
<feature type="transmembrane region" description="Helical" evidence="7">
    <location>
        <begin position="98"/>
        <end position="115"/>
    </location>
</feature>
<reference evidence="8 9" key="1">
    <citation type="submission" date="2020-08" db="EMBL/GenBank/DDBJ databases">
        <title>The Agave Microbiome: Exploring the role of microbial communities in plant adaptations to desert environments.</title>
        <authorList>
            <person name="Partida-Martinez L.P."/>
        </authorList>
    </citation>
    <scope>NUCLEOTIDE SEQUENCE [LARGE SCALE GENOMIC DNA]</scope>
    <source>
        <strain evidence="8 9">AS3.12</strain>
    </source>
</reference>
<feature type="transmembrane region" description="Helical" evidence="7">
    <location>
        <begin position="56"/>
        <end position="78"/>
    </location>
</feature>
<dbReference type="Proteomes" id="UP000585437">
    <property type="component" value="Unassembled WGS sequence"/>
</dbReference>
<feature type="transmembrane region" description="Helical" evidence="7">
    <location>
        <begin position="307"/>
        <end position="328"/>
    </location>
</feature>
<keyword evidence="9" id="KW-1185">Reference proteome</keyword>
<dbReference type="GO" id="GO:0005886">
    <property type="term" value="C:plasma membrane"/>
    <property type="evidence" value="ECO:0007669"/>
    <property type="project" value="UniProtKB-SubCell"/>
</dbReference>
<feature type="transmembrane region" description="Helical" evidence="7">
    <location>
        <begin position="334"/>
        <end position="351"/>
    </location>
</feature>
<evidence type="ECO:0000256" key="6">
    <source>
        <dbReference type="ARBA" id="ARBA00023136"/>
    </source>
</evidence>
<feature type="transmembrane region" description="Helical" evidence="7">
    <location>
        <begin position="389"/>
        <end position="412"/>
    </location>
</feature>
<feature type="transmembrane region" description="Helical" evidence="7">
    <location>
        <begin position="273"/>
        <end position="295"/>
    </location>
</feature>
<evidence type="ECO:0000256" key="3">
    <source>
        <dbReference type="ARBA" id="ARBA00022475"/>
    </source>
</evidence>
<keyword evidence="3" id="KW-1003">Cell membrane</keyword>
<accession>A0A7X0JJG9</accession>
<feature type="transmembrane region" description="Helical" evidence="7">
    <location>
        <begin position="238"/>
        <end position="261"/>
    </location>
</feature>
<dbReference type="Pfam" id="PF13440">
    <property type="entry name" value="Polysacc_synt_3"/>
    <property type="match status" value="1"/>
</dbReference>
<protein>
    <submittedName>
        <fullName evidence="8">O-antigen/teichoic acid export membrane protein</fullName>
    </submittedName>
</protein>
<proteinExistence type="inferred from homology"/>
<evidence type="ECO:0000313" key="9">
    <source>
        <dbReference type="Proteomes" id="UP000585437"/>
    </source>
</evidence>
<dbReference type="EMBL" id="JACHBU010000002">
    <property type="protein sequence ID" value="MBB6507791.1"/>
    <property type="molecule type" value="Genomic_DNA"/>
</dbReference>
<evidence type="ECO:0000256" key="7">
    <source>
        <dbReference type="SAM" id="Phobius"/>
    </source>
</evidence>
<keyword evidence="4 7" id="KW-0812">Transmembrane</keyword>
<gene>
    <name evidence="8" type="ORF">F4695_001123</name>
</gene>
<dbReference type="InterPro" id="IPR050833">
    <property type="entry name" value="Poly_Biosynth_Transport"/>
</dbReference>
<feature type="transmembrane region" description="Helical" evidence="7">
    <location>
        <begin position="363"/>
        <end position="383"/>
    </location>
</feature>
<sequence length="434" mass="46528">MIIASTLQSGSQVVIQRRLLDDDFVNSVFGLFLLLGLCGSALLLLASALLRHLETFSGLSAMVAVTSIAPLVSALAVVPEGLLARDFAYKVLAVRKSAGLLVGGIVCCALAFSGLGAWSIVAVVVITPIVAAMVSVVAARWKPTAMPTLISMRSTLNFSFAVIGMSAVTQINVRSADVVVGLVATPTATGVFRLSRTVLDLASSLFLNPINNILLPIFSRMGEDRDRMISTMWRSCAVTGLVAAIPFVASAFSAPYVAYMFFGDRWPQLPETITLMLVALPFIAVVVPVQTFLVATGHPSLAFLNNVYQALADVVMIAVGAYFGIFWAAAMFSLRFSLTALFILLAVQKRFSEINAFDGIKTTFPALVAIAIVSTLTGFLWLWQLDLKHLSVAVSFSVTASLAYALICAFAFHDRIRPVLEIWKARRVRAPTAA</sequence>
<evidence type="ECO:0000256" key="4">
    <source>
        <dbReference type="ARBA" id="ARBA00022692"/>
    </source>
</evidence>
<keyword evidence="5 7" id="KW-1133">Transmembrane helix</keyword>
<keyword evidence="6 7" id="KW-0472">Membrane</keyword>
<feature type="transmembrane region" description="Helical" evidence="7">
    <location>
        <begin position="121"/>
        <end position="142"/>
    </location>
</feature>
<feature type="transmembrane region" description="Helical" evidence="7">
    <location>
        <begin position="201"/>
        <end position="218"/>
    </location>
</feature>
<dbReference type="PANTHER" id="PTHR30250:SF10">
    <property type="entry name" value="LIPOPOLYSACCHARIDE BIOSYNTHESIS PROTEIN WZXC"/>
    <property type="match status" value="1"/>
</dbReference>